<dbReference type="EMBL" id="JAQHRD010000005">
    <property type="protein sequence ID" value="KAJ6440357.1"/>
    <property type="molecule type" value="Genomic_DNA"/>
</dbReference>
<dbReference type="PANTHER" id="PTHR43316:SF3">
    <property type="entry name" value="HALOACID DEHALOGENASE, TYPE II (AFU_ORTHOLOGUE AFUA_2G07750)-RELATED"/>
    <property type="match status" value="1"/>
</dbReference>
<dbReference type="PANTHER" id="PTHR43316">
    <property type="entry name" value="HYDROLASE, HALOACID DELAHOGENASE-RELATED"/>
    <property type="match status" value="1"/>
</dbReference>
<dbReference type="InterPro" id="IPR023214">
    <property type="entry name" value="HAD_sf"/>
</dbReference>
<keyword evidence="2" id="KW-0378">Hydrolase</keyword>
<comment type="similarity">
    <text evidence="1">Belongs to the HAD-like hydrolase superfamily. S-2-haloalkanoic acid dehalogenase family.</text>
</comment>
<dbReference type="PRINTS" id="PR00413">
    <property type="entry name" value="HADHALOGNASE"/>
</dbReference>
<dbReference type="InterPro" id="IPR006328">
    <property type="entry name" value="2-HAD"/>
</dbReference>
<dbReference type="SFLD" id="SFLDS00003">
    <property type="entry name" value="Haloacid_Dehalogenase"/>
    <property type="match status" value="1"/>
</dbReference>
<gene>
    <name evidence="3" type="ORF">O9K51_06147</name>
</gene>
<dbReference type="InterPro" id="IPR006439">
    <property type="entry name" value="HAD-SF_hydro_IA"/>
</dbReference>
<dbReference type="SFLD" id="SFLDG01129">
    <property type="entry name" value="C1.5:_HAD__Beta-PGM__Phosphata"/>
    <property type="match status" value="1"/>
</dbReference>
<dbReference type="Gene3D" id="1.10.150.240">
    <property type="entry name" value="Putative phosphatase, domain 2"/>
    <property type="match status" value="1"/>
</dbReference>
<organism evidence="3 4">
    <name type="scientific">Purpureocillium lavendulum</name>
    <dbReference type="NCBI Taxonomy" id="1247861"/>
    <lineage>
        <taxon>Eukaryota</taxon>
        <taxon>Fungi</taxon>
        <taxon>Dikarya</taxon>
        <taxon>Ascomycota</taxon>
        <taxon>Pezizomycotina</taxon>
        <taxon>Sordariomycetes</taxon>
        <taxon>Hypocreomycetidae</taxon>
        <taxon>Hypocreales</taxon>
        <taxon>Ophiocordycipitaceae</taxon>
        <taxon>Purpureocillium</taxon>
    </lineage>
</organism>
<accession>A0AB34FPP8</accession>
<dbReference type="AlphaFoldDB" id="A0AB34FPP8"/>
<evidence type="ECO:0000313" key="4">
    <source>
        <dbReference type="Proteomes" id="UP001163105"/>
    </source>
</evidence>
<dbReference type="NCBIfam" id="TIGR01428">
    <property type="entry name" value="HAD_type_II"/>
    <property type="match status" value="1"/>
</dbReference>
<evidence type="ECO:0000256" key="2">
    <source>
        <dbReference type="ARBA" id="ARBA00022801"/>
    </source>
</evidence>
<keyword evidence="4" id="KW-1185">Reference proteome</keyword>
<dbReference type="GO" id="GO:0019120">
    <property type="term" value="F:hydrolase activity, acting on acid halide bonds, in C-halide compounds"/>
    <property type="evidence" value="ECO:0007669"/>
    <property type="project" value="InterPro"/>
</dbReference>
<comment type="caution">
    <text evidence="3">The sequence shown here is derived from an EMBL/GenBank/DDBJ whole genome shotgun (WGS) entry which is preliminary data.</text>
</comment>
<dbReference type="InterPro" id="IPR051540">
    <property type="entry name" value="S-2-haloacid_dehalogenase"/>
</dbReference>
<proteinExistence type="inferred from homology"/>
<dbReference type="NCBIfam" id="TIGR01493">
    <property type="entry name" value="HAD-SF-IA-v2"/>
    <property type="match status" value="1"/>
</dbReference>
<dbReference type="Gene3D" id="3.40.50.1000">
    <property type="entry name" value="HAD superfamily/HAD-like"/>
    <property type="match status" value="1"/>
</dbReference>
<dbReference type="Pfam" id="PF00702">
    <property type="entry name" value="Hydrolase"/>
    <property type="match status" value="1"/>
</dbReference>
<dbReference type="InterPro" id="IPR023198">
    <property type="entry name" value="PGP-like_dom2"/>
</dbReference>
<evidence type="ECO:0000256" key="1">
    <source>
        <dbReference type="ARBA" id="ARBA00008106"/>
    </source>
</evidence>
<dbReference type="Proteomes" id="UP001163105">
    <property type="component" value="Unassembled WGS sequence"/>
</dbReference>
<protein>
    <submittedName>
        <fullName evidence="3">Haloacid dehalogenase, type II</fullName>
    </submittedName>
</protein>
<dbReference type="InterPro" id="IPR036412">
    <property type="entry name" value="HAD-like_sf"/>
</dbReference>
<dbReference type="GO" id="GO:0016791">
    <property type="term" value="F:phosphatase activity"/>
    <property type="evidence" value="ECO:0007669"/>
    <property type="project" value="UniProtKB-ARBA"/>
</dbReference>
<name>A0AB34FPP8_9HYPO</name>
<sequence>MSPGTVSPLADVKGLTFDVFGTVVDWRGSITEELALRAHRKLASPDASLDAATRERVRALGSDGEGDGDGWGRFAEAWHASYGAFTRAFDPDRDEWKTIDQHTRDSLAALLQSWGLQGLYSEAEMDSLSLVWHRLRPWADSSDGLAQLNASGRVATATLSNGNVSLLRDLDDFGNLGFQRLLSGETFRAYKPNPATYLGAARELGLEPRQVAMVAAHLEDLEAARACGLRTVYVERPREEAWSPDDERRQRAPEWVDLWISEGEDGFVTLAQKLRELAP</sequence>
<dbReference type="SUPFAM" id="SSF56784">
    <property type="entry name" value="HAD-like"/>
    <property type="match status" value="1"/>
</dbReference>
<evidence type="ECO:0000313" key="3">
    <source>
        <dbReference type="EMBL" id="KAJ6440357.1"/>
    </source>
</evidence>
<reference evidence="3" key="1">
    <citation type="submission" date="2023-01" db="EMBL/GenBank/DDBJ databases">
        <title>The growth and conidiation of Purpureocillium lavendulum are regulated by nitrogen source and histone H3K14 acetylation.</title>
        <authorList>
            <person name="Tang P."/>
            <person name="Han J."/>
            <person name="Zhang C."/>
            <person name="Tang P."/>
            <person name="Qi F."/>
            <person name="Zhang K."/>
            <person name="Liang L."/>
        </authorList>
    </citation>
    <scope>NUCLEOTIDE SEQUENCE</scope>
    <source>
        <strain evidence="3">YMF1.00683</strain>
    </source>
</reference>